<dbReference type="GO" id="GO:0050385">
    <property type="term" value="F:ureidoglycolate lyase activity"/>
    <property type="evidence" value="ECO:0007669"/>
    <property type="project" value="UniProtKB-EC"/>
</dbReference>
<name>A0A140LAD5_9FIRM</name>
<dbReference type="InParanoid" id="A0A140LAD5"/>
<feature type="domain" description="Fumarylacetoacetase-like C-terminal" evidence="3">
    <location>
        <begin position="55"/>
        <end position="249"/>
    </location>
</feature>
<protein>
    <submittedName>
        <fullName evidence="5">Ureidoglycolate lyase</fullName>
        <ecNumber evidence="5">4.3.2.3</ecNumber>
    </submittedName>
</protein>
<proteinExistence type="inferred from homology"/>
<dbReference type="SUPFAM" id="SSF56529">
    <property type="entry name" value="FAH"/>
    <property type="match status" value="1"/>
</dbReference>
<dbReference type="FunFam" id="3.90.850.10:FF:000002">
    <property type="entry name" value="2-hydroxyhepta-2,4-diene-1,7-dioate isomerase"/>
    <property type="match status" value="1"/>
</dbReference>
<dbReference type="RefSeq" id="WP_066352925.1">
    <property type="nucleotide sequence ID" value="NZ_LOED01000010.1"/>
</dbReference>
<dbReference type="Pfam" id="PF10370">
    <property type="entry name" value="Rv2993c-like_N"/>
    <property type="match status" value="1"/>
</dbReference>
<dbReference type="GO" id="GO:0018773">
    <property type="term" value="F:acetylpyruvate hydrolase activity"/>
    <property type="evidence" value="ECO:0007669"/>
    <property type="project" value="TreeGrafter"/>
</dbReference>
<dbReference type="PATRIC" id="fig|520764.3.peg.1098"/>
<dbReference type="EC" id="4.3.2.3" evidence="5"/>
<dbReference type="InterPro" id="IPR036663">
    <property type="entry name" value="Fumarylacetoacetase_C_sf"/>
</dbReference>
<keyword evidence="6" id="KW-1185">Reference proteome</keyword>
<dbReference type="EMBL" id="LOED01000010">
    <property type="protein sequence ID" value="KXG77510.1"/>
    <property type="molecule type" value="Genomic_DNA"/>
</dbReference>
<dbReference type="GO" id="GO:0046872">
    <property type="term" value="F:metal ion binding"/>
    <property type="evidence" value="ECO:0007669"/>
    <property type="project" value="UniProtKB-KW"/>
</dbReference>
<dbReference type="InterPro" id="IPR018833">
    <property type="entry name" value="Rv2993c-like_N"/>
</dbReference>
<dbReference type="STRING" id="520764.AN618_10620"/>
<dbReference type="PANTHER" id="PTHR11820">
    <property type="entry name" value="ACYLPYRUVASE"/>
    <property type="match status" value="1"/>
</dbReference>
<dbReference type="Proteomes" id="UP000070427">
    <property type="component" value="Unassembled WGS sequence"/>
</dbReference>
<evidence type="ECO:0000259" key="4">
    <source>
        <dbReference type="Pfam" id="PF10370"/>
    </source>
</evidence>
<sequence>MRFCRFSYGGKTTWGILEDEKVQPLAGPPYYGIVKEGEPLLLADVKLVAPVEPSKIICLGLNYADHAKEMGVALPEEPVLFMKPPSSIIGPGEAIVMPDVSRRVDYEAELAVVMGKKAYKVSREKALEFVFGYTCANDVTARDLQQKDGQWTRSKSFDTFCPLGPWLETELDPSSLNIELKQNGVIKQKSNTENLIFKVPEIISFISSVMTLFPGDVILTGTPAGVGPVEPGDVLEVIIEGIGTLENRVKL</sequence>
<dbReference type="PANTHER" id="PTHR11820:SF7">
    <property type="entry name" value="ACYLPYRUVASE FAHD1, MITOCHONDRIAL"/>
    <property type="match status" value="1"/>
</dbReference>
<dbReference type="AlphaFoldDB" id="A0A140LAD5"/>
<evidence type="ECO:0000313" key="6">
    <source>
        <dbReference type="Proteomes" id="UP000070427"/>
    </source>
</evidence>
<evidence type="ECO:0000256" key="2">
    <source>
        <dbReference type="ARBA" id="ARBA00022723"/>
    </source>
</evidence>
<evidence type="ECO:0000259" key="3">
    <source>
        <dbReference type="Pfam" id="PF01557"/>
    </source>
</evidence>
<accession>A0A140LAD5</accession>
<dbReference type="OrthoDB" id="9805307at2"/>
<dbReference type="GO" id="GO:0016853">
    <property type="term" value="F:isomerase activity"/>
    <property type="evidence" value="ECO:0007669"/>
    <property type="project" value="UniProtKB-ARBA"/>
</dbReference>
<organism evidence="5 6">
    <name type="scientific">Fervidicola ferrireducens</name>
    <dbReference type="NCBI Taxonomy" id="520764"/>
    <lineage>
        <taxon>Bacteria</taxon>
        <taxon>Bacillati</taxon>
        <taxon>Bacillota</taxon>
        <taxon>Clostridia</taxon>
        <taxon>Thermosediminibacterales</taxon>
        <taxon>Thermosediminibacteraceae</taxon>
        <taxon>Fervidicola</taxon>
    </lineage>
</organism>
<comment type="caution">
    <text evidence="5">The sequence shown here is derived from an EMBL/GenBank/DDBJ whole genome shotgun (WGS) entry which is preliminary data.</text>
</comment>
<dbReference type="Gene3D" id="2.30.30.370">
    <property type="entry name" value="FAH"/>
    <property type="match status" value="1"/>
</dbReference>
<dbReference type="Pfam" id="PF01557">
    <property type="entry name" value="FAA_hydrolase"/>
    <property type="match status" value="1"/>
</dbReference>
<keyword evidence="5" id="KW-0456">Lyase</keyword>
<dbReference type="InterPro" id="IPR011234">
    <property type="entry name" value="Fumarylacetoacetase-like_C"/>
</dbReference>
<evidence type="ECO:0000313" key="5">
    <source>
        <dbReference type="EMBL" id="KXG77510.1"/>
    </source>
</evidence>
<feature type="domain" description="Rv2993c-like N-terminal" evidence="4">
    <location>
        <begin position="1"/>
        <end position="50"/>
    </location>
</feature>
<reference evidence="5 6" key="1">
    <citation type="submission" date="2015-12" db="EMBL/GenBank/DDBJ databases">
        <title>Draft genome sequnece of Fervidicola ferrireducens strain Y170.</title>
        <authorList>
            <person name="Patel B.K."/>
        </authorList>
    </citation>
    <scope>NUCLEOTIDE SEQUENCE [LARGE SCALE GENOMIC DNA]</scope>
    <source>
        <strain evidence="5 6">Y170</strain>
    </source>
</reference>
<dbReference type="FunCoup" id="A0A140LAD5">
    <property type="interactions" value="299"/>
</dbReference>
<evidence type="ECO:0000256" key="1">
    <source>
        <dbReference type="ARBA" id="ARBA00010211"/>
    </source>
</evidence>
<gene>
    <name evidence="5" type="ORF">AN618_10620</name>
</gene>
<dbReference type="GO" id="GO:0019752">
    <property type="term" value="P:carboxylic acid metabolic process"/>
    <property type="evidence" value="ECO:0007669"/>
    <property type="project" value="UniProtKB-ARBA"/>
</dbReference>
<dbReference type="Gene3D" id="3.90.850.10">
    <property type="entry name" value="Fumarylacetoacetase-like, C-terminal domain"/>
    <property type="match status" value="1"/>
</dbReference>
<comment type="similarity">
    <text evidence="1">Belongs to the FAH family.</text>
</comment>
<keyword evidence="2" id="KW-0479">Metal-binding</keyword>